<evidence type="ECO:0000313" key="9">
    <source>
        <dbReference type="EMBL" id="PXF22113.1"/>
    </source>
</evidence>
<keyword evidence="7" id="KW-1133">Transmembrane helix</keyword>
<dbReference type="GO" id="GO:0016491">
    <property type="term" value="F:oxidoreductase activity"/>
    <property type="evidence" value="ECO:0007669"/>
    <property type="project" value="UniProtKB-KW"/>
</dbReference>
<dbReference type="Gene3D" id="1.10.1060.10">
    <property type="entry name" value="Alpha-helical ferredoxin"/>
    <property type="match status" value="1"/>
</dbReference>
<evidence type="ECO:0000256" key="3">
    <source>
        <dbReference type="ARBA" id="ARBA00022723"/>
    </source>
</evidence>
<keyword evidence="3" id="KW-0479">Metal-binding</keyword>
<evidence type="ECO:0000313" key="10">
    <source>
        <dbReference type="Proteomes" id="UP000248161"/>
    </source>
</evidence>
<dbReference type="InterPro" id="IPR036197">
    <property type="entry name" value="NarG-like_sf"/>
</dbReference>
<dbReference type="Gene3D" id="1.20.950.20">
    <property type="entry name" value="Transmembrane di-heme cytochromes, Chain C"/>
    <property type="match status" value="1"/>
</dbReference>
<reference evidence="9 10" key="1">
    <citation type="journal article" date="2015" name="Nat. Commun.">
        <title>Genomic and transcriptomic evidence for scavenging of diverse organic compounds by widespread deep-sea archaea.</title>
        <authorList>
            <person name="Li M."/>
            <person name="Baker B.J."/>
            <person name="Anantharaman K."/>
            <person name="Jain S."/>
            <person name="Breier J.A."/>
            <person name="Dick G.J."/>
        </authorList>
    </citation>
    <scope>NUCLEOTIDE SEQUENCE [LARGE SCALE GENOMIC DNA]</scope>
    <source>
        <strain evidence="9">Cayman_51_deep</strain>
    </source>
</reference>
<comment type="similarity">
    <text evidence="1">Belongs to the HdrC family.</text>
</comment>
<dbReference type="Proteomes" id="UP000248161">
    <property type="component" value="Unassembled WGS sequence"/>
</dbReference>
<feature type="transmembrane region" description="Helical" evidence="7">
    <location>
        <begin position="14"/>
        <end position="31"/>
    </location>
</feature>
<dbReference type="GO" id="GO:0051539">
    <property type="term" value="F:4 iron, 4 sulfur cluster binding"/>
    <property type="evidence" value="ECO:0007669"/>
    <property type="project" value="UniProtKB-KW"/>
</dbReference>
<keyword evidence="4" id="KW-0560">Oxidoreductase</keyword>
<evidence type="ECO:0000256" key="1">
    <source>
        <dbReference type="ARBA" id="ARBA00007097"/>
    </source>
</evidence>
<keyword evidence="6" id="KW-0411">Iron-sulfur</keyword>
<dbReference type="PANTHER" id="PTHR43255">
    <property type="entry name" value="IRON-SULFUR-BINDING OXIDOREDUCTASE FADF-RELATED-RELATED"/>
    <property type="match status" value="1"/>
</dbReference>
<dbReference type="PROSITE" id="PS51379">
    <property type="entry name" value="4FE4S_FER_2"/>
    <property type="match status" value="2"/>
</dbReference>
<dbReference type="PANTHER" id="PTHR43255:SF1">
    <property type="entry name" value="IRON-SULFUR-BINDING OXIDOREDUCTASE FADF-RELATED"/>
    <property type="match status" value="1"/>
</dbReference>
<dbReference type="GO" id="GO:0046872">
    <property type="term" value="F:metal ion binding"/>
    <property type="evidence" value="ECO:0007669"/>
    <property type="project" value="UniProtKB-KW"/>
</dbReference>
<evidence type="ECO:0000256" key="6">
    <source>
        <dbReference type="ARBA" id="ARBA00023014"/>
    </source>
</evidence>
<keyword evidence="5" id="KW-0408">Iron</keyword>
<dbReference type="AlphaFoldDB" id="A0A2V3HSM4"/>
<dbReference type="EMBL" id="PSPG01000003">
    <property type="protein sequence ID" value="PXF22113.1"/>
    <property type="molecule type" value="Genomic_DNA"/>
</dbReference>
<dbReference type="SUPFAM" id="SSF103501">
    <property type="entry name" value="Respiratory nitrate reductase 1 gamma chain"/>
    <property type="match status" value="1"/>
</dbReference>
<dbReference type="InterPro" id="IPR004017">
    <property type="entry name" value="Cys_rich_dom"/>
</dbReference>
<feature type="transmembrane region" description="Helical" evidence="7">
    <location>
        <begin position="80"/>
        <end position="101"/>
    </location>
</feature>
<evidence type="ECO:0000256" key="2">
    <source>
        <dbReference type="ARBA" id="ARBA00022485"/>
    </source>
</evidence>
<feature type="transmembrane region" description="Helical" evidence="7">
    <location>
        <begin position="121"/>
        <end position="139"/>
    </location>
</feature>
<evidence type="ECO:0000256" key="4">
    <source>
        <dbReference type="ARBA" id="ARBA00023002"/>
    </source>
</evidence>
<dbReference type="PROSITE" id="PS00198">
    <property type="entry name" value="4FE4S_FER_1"/>
    <property type="match status" value="2"/>
</dbReference>
<protein>
    <recommendedName>
        <fullName evidence="8">4Fe-4S ferredoxin-type domain-containing protein</fullName>
    </recommendedName>
</protein>
<dbReference type="SUPFAM" id="SSF46548">
    <property type="entry name" value="alpha-helical ferredoxin"/>
    <property type="match status" value="1"/>
</dbReference>
<feature type="domain" description="4Fe-4S ferredoxin-type" evidence="8">
    <location>
        <begin position="273"/>
        <end position="302"/>
    </location>
</feature>
<dbReference type="GO" id="GO:0005886">
    <property type="term" value="C:plasma membrane"/>
    <property type="evidence" value="ECO:0007669"/>
    <property type="project" value="TreeGrafter"/>
</dbReference>
<sequence length="667" mass="73597">MEHPLLQSYGPLDGWHILLVIGGLSIGFFLYQVRKATRLVMIGAPDDRFGSWGARLREFIIGWLGQKHVLRERVVGTMHVLMFWGFLMLASDMFDLATANAFSDRILPDALFGPWNGMVELGYTMAFIGCVPALVRRVAFAPEKLKNASQLEGNVILLLIIFITTTSFIVEASQDPSSKWEPIGHWVASMGPTEGTVIAAYWIHILSICVFLVLIPLSKHMHLVMAVPNVFFHDIEAKGKMRPLAVGDDGKAVPLKDLDIDTFGVSTYTQYTWRQLIDGWSCTSCGRCQDVCPAYASGKGLNPMQVILDVRDYANEHAPLLLAGEQPGETMMQRITDEAVWACTTCNACVDVCPLYIEHVPKLTDLRRNAMMETMEYPEELNTAMGNMESASNPYGFGAHERADWAADLDVKVGEPAEYIYFVGCAASFDARNQKVARSTISLLKQAGLDVGILGMQEGCSGDPARRAGNEYLFQMLAETNIKTFQELGVKRIIASCPHCFHTLGKEYGDYGGGDLEVFHHSEILAKLQEEGKLPQIEKEKNGRSVTFHDPCYLGRIGGVIDEPRSVIGGVDVETENHGRDSFCCGAGGARMWMEEDPDKRVNVIRAAELAETGCDTVAVGCPFCSIMVNDGLNAVGAEMEVMDVAELLWEQIVAKDKEIQEQIAQS</sequence>
<keyword evidence="7" id="KW-0472">Membrane</keyword>
<dbReference type="InterPro" id="IPR017896">
    <property type="entry name" value="4Fe4S_Fe-S-bd"/>
</dbReference>
<feature type="transmembrane region" description="Helical" evidence="7">
    <location>
        <begin position="199"/>
        <end position="217"/>
    </location>
</feature>
<dbReference type="InterPro" id="IPR051460">
    <property type="entry name" value="HdrC_iron-sulfur_subunit"/>
</dbReference>
<proteinExistence type="inferred from homology"/>
<dbReference type="InterPro" id="IPR009051">
    <property type="entry name" value="Helical_ferredxn"/>
</dbReference>
<feature type="transmembrane region" description="Helical" evidence="7">
    <location>
        <begin position="151"/>
        <end position="170"/>
    </location>
</feature>
<name>A0A2V3HSM4_9ARCH</name>
<gene>
    <name evidence="9" type="ORF">CXX69_01610</name>
</gene>
<dbReference type="Pfam" id="PF13237">
    <property type="entry name" value="Fer4_10"/>
    <property type="match status" value="1"/>
</dbReference>
<comment type="caution">
    <text evidence="9">The sequence shown here is derived from an EMBL/GenBank/DDBJ whole genome shotgun (WGS) entry which is preliminary data.</text>
</comment>
<evidence type="ECO:0000256" key="5">
    <source>
        <dbReference type="ARBA" id="ARBA00023004"/>
    </source>
</evidence>
<accession>A0A2V3HSM4</accession>
<evidence type="ECO:0000256" key="7">
    <source>
        <dbReference type="SAM" id="Phobius"/>
    </source>
</evidence>
<keyword evidence="7" id="KW-0812">Transmembrane</keyword>
<feature type="domain" description="4Fe-4S ferredoxin-type" evidence="8">
    <location>
        <begin position="332"/>
        <end position="362"/>
    </location>
</feature>
<dbReference type="Pfam" id="PF02754">
    <property type="entry name" value="CCG"/>
    <property type="match status" value="2"/>
</dbReference>
<evidence type="ECO:0000259" key="8">
    <source>
        <dbReference type="PROSITE" id="PS51379"/>
    </source>
</evidence>
<keyword evidence="2" id="KW-0004">4Fe-4S</keyword>
<dbReference type="InterPro" id="IPR017900">
    <property type="entry name" value="4Fe4S_Fe_S_CS"/>
</dbReference>
<organism evidence="9 10">
    <name type="scientific">Candidatus Thalassarchaeum betae</name>
    <dbReference type="NCBI Taxonomy" id="2599289"/>
    <lineage>
        <taxon>Archaea</taxon>
        <taxon>Methanobacteriati</taxon>
        <taxon>Thermoplasmatota</taxon>
        <taxon>Candidatus Poseidoniia</taxon>
        <taxon>Candidatus Poseidoniales</taxon>
        <taxon>Candidatus Thalassarchaeaceae</taxon>
        <taxon>Candidatus Thalassarchaeum</taxon>
    </lineage>
</organism>